<comment type="caution">
    <text evidence="2">The sequence shown here is derived from an EMBL/GenBank/DDBJ whole genome shotgun (WGS) entry which is preliminary data.</text>
</comment>
<dbReference type="Proteomes" id="UP000320095">
    <property type="component" value="Unassembled WGS sequence"/>
</dbReference>
<evidence type="ECO:0008006" key="4">
    <source>
        <dbReference type="Google" id="ProtNLM"/>
    </source>
</evidence>
<feature type="chain" id="PRO_5021424068" description="PASTA domain-containing protein" evidence="1">
    <location>
        <begin position="30"/>
        <end position="96"/>
    </location>
</feature>
<accession>A0A502DRZ0</accession>
<reference evidence="2 3" key="1">
    <citation type="journal article" date="2019" name="Environ. Microbiol.">
        <title>Species interactions and distinct microbial communities in high Arctic permafrost affected cryosols are associated with the CH4 and CO2 gas fluxes.</title>
        <authorList>
            <person name="Altshuler I."/>
            <person name="Hamel J."/>
            <person name="Turney S."/>
            <person name="Magnuson E."/>
            <person name="Levesque R."/>
            <person name="Greer C."/>
            <person name="Whyte L.G."/>
        </authorList>
    </citation>
    <scope>NUCLEOTIDE SEQUENCE [LARGE SCALE GENOMIC DNA]</scope>
    <source>
        <strain evidence="2 3">S5.20</strain>
    </source>
</reference>
<evidence type="ECO:0000313" key="2">
    <source>
        <dbReference type="EMBL" id="TPG28148.1"/>
    </source>
</evidence>
<proteinExistence type="predicted"/>
<dbReference type="AlphaFoldDB" id="A0A502DRZ0"/>
<gene>
    <name evidence="2" type="ORF">EAH80_27860</name>
</gene>
<keyword evidence="3" id="KW-1185">Reference proteome</keyword>
<sequence length="96" mass="9526">MNTFIITTTTATVAALAAAALGLAGPATAAATGPGDAQDTVHALQTQGYSVQLNGPAASVPLSQCTVTGMHGMPNANADPTQFTTVYVDVSCQDDS</sequence>
<evidence type="ECO:0000256" key="1">
    <source>
        <dbReference type="SAM" id="SignalP"/>
    </source>
</evidence>
<organism evidence="2 3">
    <name type="scientific">Mycolicibacterium hodleri</name>
    <dbReference type="NCBI Taxonomy" id="49897"/>
    <lineage>
        <taxon>Bacteria</taxon>
        <taxon>Bacillati</taxon>
        <taxon>Actinomycetota</taxon>
        <taxon>Actinomycetes</taxon>
        <taxon>Mycobacteriales</taxon>
        <taxon>Mycobacteriaceae</taxon>
        <taxon>Mycolicibacterium</taxon>
    </lineage>
</organism>
<keyword evidence="1" id="KW-0732">Signal</keyword>
<feature type="signal peptide" evidence="1">
    <location>
        <begin position="1"/>
        <end position="29"/>
    </location>
</feature>
<dbReference type="OrthoDB" id="4638438at2"/>
<evidence type="ECO:0000313" key="3">
    <source>
        <dbReference type="Proteomes" id="UP000320095"/>
    </source>
</evidence>
<dbReference type="EMBL" id="RCZG01000019">
    <property type="protein sequence ID" value="TPG28148.1"/>
    <property type="molecule type" value="Genomic_DNA"/>
</dbReference>
<dbReference type="RefSeq" id="WP_140698785.1">
    <property type="nucleotide sequence ID" value="NZ_RCZG01000019.1"/>
</dbReference>
<name>A0A502DRZ0_9MYCO</name>
<protein>
    <recommendedName>
        <fullName evidence="4">PASTA domain-containing protein</fullName>
    </recommendedName>
</protein>